<reference evidence="4" key="1">
    <citation type="submission" date="2012-02" db="EMBL/GenBank/DDBJ databases">
        <title>Genome sequencing of Giardia lamblia Genotypes A2 and B isolates (DH and GS) and comparative analysis with the genomes of Genotypes A1 and E (WB and Pig).</title>
        <authorList>
            <person name="Adam R."/>
            <person name="Dahlstrom E."/>
            <person name="Martens C."/>
            <person name="Bruno D."/>
            <person name="Barbian K."/>
            <person name="Porcella S.F."/>
            <person name="Nash T."/>
        </authorList>
    </citation>
    <scope>NUCLEOTIDE SEQUENCE</scope>
    <source>
        <strain evidence="4">DH</strain>
    </source>
</reference>
<dbReference type="AlphaFoldDB" id="V6TI17"/>
<dbReference type="EMBL" id="AHGT01000019">
    <property type="protein sequence ID" value="ESU37967.1"/>
    <property type="molecule type" value="Genomic_DNA"/>
</dbReference>
<dbReference type="VEuPathDB" id="GiardiaDB:GL50803_0015476"/>
<reference evidence="3 4" key="2">
    <citation type="journal article" date="2013" name="Genome Biol. Evol.">
        <title>Genome sequencing of Giardia lamblia genotypes A2 and B isolates (DH and GS) and comparative analysis with the genomes of genotypes A1 and E (WB and Pig).</title>
        <authorList>
            <person name="Adam R.D."/>
            <person name="Dahlstrom E.W."/>
            <person name="Martens C.A."/>
            <person name="Bruno D.P."/>
            <person name="Barbian K.D."/>
            <person name="Ricklefs S.M."/>
            <person name="Hernandez M.M."/>
            <person name="Narla N.P."/>
            <person name="Patel R.B."/>
            <person name="Porcella S.F."/>
            <person name="Nash T.E."/>
        </authorList>
    </citation>
    <scope>NUCLEOTIDE SEQUENCE [LARGE SCALE GENOMIC DNA]</scope>
    <source>
        <strain evidence="3 4">DH</strain>
    </source>
</reference>
<proteinExistence type="predicted"/>
<dbReference type="SMART" id="SM00248">
    <property type="entry name" value="ANK"/>
    <property type="match status" value="4"/>
</dbReference>
<dbReference type="VEuPathDB" id="GiardiaDB:DHA2_150728"/>
<evidence type="ECO:0000313" key="4">
    <source>
        <dbReference type="Proteomes" id="UP000018320"/>
    </source>
</evidence>
<dbReference type="VEuPathDB" id="GiardiaDB:GL50581_4256"/>
<dbReference type="PROSITE" id="PS50297">
    <property type="entry name" value="ANK_REP_REGION"/>
    <property type="match status" value="1"/>
</dbReference>
<dbReference type="Gene3D" id="1.25.40.20">
    <property type="entry name" value="Ankyrin repeat-containing domain"/>
    <property type="match status" value="2"/>
</dbReference>
<dbReference type="Proteomes" id="UP000018320">
    <property type="component" value="Unassembled WGS sequence"/>
</dbReference>
<dbReference type="Pfam" id="PF12796">
    <property type="entry name" value="Ank_2"/>
    <property type="match status" value="1"/>
</dbReference>
<evidence type="ECO:0000256" key="1">
    <source>
        <dbReference type="PROSITE-ProRule" id="PRU00023"/>
    </source>
</evidence>
<protein>
    <submittedName>
        <fullName evidence="3">Ankyrin repeat protein</fullName>
    </submittedName>
</protein>
<keyword evidence="1" id="KW-0040">ANK repeat</keyword>
<evidence type="ECO:0000256" key="2">
    <source>
        <dbReference type="SAM" id="MobiDB-lite"/>
    </source>
</evidence>
<feature type="repeat" description="ANK" evidence="1">
    <location>
        <begin position="846"/>
        <end position="878"/>
    </location>
</feature>
<organism evidence="3 4">
    <name type="scientific">Giardia intestinalis</name>
    <name type="common">Giardia lamblia</name>
    <dbReference type="NCBI Taxonomy" id="5741"/>
    <lineage>
        <taxon>Eukaryota</taxon>
        <taxon>Metamonada</taxon>
        <taxon>Diplomonadida</taxon>
        <taxon>Hexamitidae</taxon>
        <taxon>Giardiinae</taxon>
        <taxon>Giardia</taxon>
    </lineage>
</organism>
<dbReference type="PANTHER" id="PTHR24120">
    <property type="entry name" value="GH07239P"/>
    <property type="match status" value="1"/>
</dbReference>
<dbReference type="PANTHER" id="PTHR24120:SF4">
    <property type="entry name" value="GH07239P"/>
    <property type="match status" value="1"/>
</dbReference>
<dbReference type="InterPro" id="IPR036770">
    <property type="entry name" value="Ankyrin_rpt-contain_sf"/>
</dbReference>
<gene>
    <name evidence="3" type="ORF">DHA2_150728</name>
</gene>
<accession>V6TI17</accession>
<dbReference type="SUPFAM" id="SSF48403">
    <property type="entry name" value="Ankyrin repeat"/>
    <property type="match status" value="1"/>
</dbReference>
<feature type="region of interest" description="Disordered" evidence="2">
    <location>
        <begin position="303"/>
        <end position="336"/>
    </location>
</feature>
<name>V6TI17_GIAIN</name>
<evidence type="ECO:0000313" key="3">
    <source>
        <dbReference type="EMBL" id="ESU37967.1"/>
    </source>
</evidence>
<dbReference type="PROSITE" id="PS50088">
    <property type="entry name" value="ANK_REPEAT"/>
    <property type="match status" value="2"/>
</dbReference>
<sequence length="1009" mass="113385">MMATCVPTELKHVVLHPSTAKSGLRTGLRPFLKQVRRPKDVYSFKCTPSNSFNLLQHVFTYNASSKYEEDLLLRCAQYLSKLDHFTLMTILRYKLSLKKREIIFIVPNYKGIYLSEHVFVAAQNNLYLYEEELWAIFGQLLLFCTYLLSISLQIAEVVCTHLSMNNIYYVSSLPHMEDTRGCIKIDIMSMLLRESISLDSLLHDDTEEDSSAFMRDDIMRRLLEKVHTIMTTLTELQSTAHAPMGLPPSLMTPVQMNRVLSTVFNKRHQRSNTDMGSMLSINTSDFLSSISLSQVSNYARTKHKCQPSEATESKKNSCDTRPIHKGREEDYEKSDKVENSFLSMTCPSFTIPNDESFPESVTSKDGPRATVSIANFTKNSNPVHPSLPRHILVDQEQQENPNTSVTGSNGTANETPSLSIQMESMIGVGDLSMVDTEYNFGMQRTQSQVSREPHTDRYSQELHNAISMLRHVSSIREMYRVVPLAKVVDQLELLYSDSDKVRQASLRYAIITDNFHSVKRLVRKLPLDEKSTPTEISYCTNSYCTTEIMAATLLRNDSIIKALVPYQSNLLIINKDPSKVNALSMAIQNYISGDTISYIARHSRPIIEKYWDTIVVQACLTKASEIITALVPFYPGKGALYFTKVCMLLGSKQLAATIFSQESDAIKKDNATDIIREVLFDHEAILNRTHSASSKIETTADGYTRFIFAAAAGNLELCKACVHEAGVVTKANDSAYLRALQNEHWDVVQYLETLKDSLPEQMPCTAPEFYADKEKEVTTLMSAASTYDIPRMRKFFSQAGSTDVLKMTALMFACDRENVEGALMLMQKEAGARCSATVWFSGFEFNGASALMFSVANNNLALVKMLMNTEARLQDRNGRTALMAAARFGHLSIIRLLSPLEAGICDNRGKCAIHYAAEYRQREASALLAQVEGLCKDAGGFDVIEYYIRFKDFDFADLLEYIITTVKQPAPHAGIPYREQYSSESAPLRMHLGSALTAISTTSLPKFLP</sequence>
<dbReference type="VEuPathDB" id="GiardiaDB:QR46_1637"/>
<dbReference type="InterPro" id="IPR002110">
    <property type="entry name" value="Ankyrin_rpt"/>
</dbReference>
<comment type="caution">
    <text evidence="3">The sequence shown here is derived from an EMBL/GenBank/DDBJ whole genome shotgun (WGS) entry which is preliminary data.</text>
</comment>
<feature type="repeat" description="ANK" evidence="1">
    <location>
        <begin position="877"/>
        <end position="897"/>
    </location>
</feature>
<feature type="compositionally biased region" description="Basic and acidic residues" evidence="2">
    <location>
        <begin position="311"/>
        <end position="336"/>
    </location>
</feature>